<comment type="caution">
    <text evidence="1">The sequence shown here is derived from an EMBL/GenBank/DDBJ whole genome shotgun (WGS) entry which is preliminary data.</text>
</comment>
<dbReference type="Proteomes" id="UP001408789">
    <property type="component" value="Unassembled WGS sequence"/>
</dbReference>
<keyword evidence="2" id="KW-1185">Reference proteome</keyword>
<dbReference type="AlphaFoldDB" id="A0AAP0GGC6"/>
<feature type="non-terminal residue" evidence="1">
    <location>
        <position position="1"/>
    </location>
</feature>
<reference evidence="1 2" key="1">
    <citation type="submission" date="2024-04" db="EMBL/GenBank/DDBJ databases">
        <title>The reference genome of an endangered Asteraceae, Deinandra increscens subsp. villosa, native to the Central Coast of California.</title>
        <authorList>
            <person name="Guilliams M."/>
            <person name="Hasenstab-Lehman K."/>
            <person name="Meyer R."/>
            <person name="Mcevoy S."/>
        </authorList>
    </citation>
    <scope>NUCLEOTIDE SEQUENCE [LARGE SCALE GENOMIC DNA]</scope>
    <source>
        <tissue evidence="1">Leaf</tissue>
    </source>
</reference>
<gene>
    <name evidence="1" type="ORF">SSX86_033172</name>
</gene>
<accession>A0AAP0GGC6</accession>
<name>A0AAP0GGC6_9ASTR</name>
<protein>
    <submittedName>
        <fullName evidence="1">Uncharacterized protein</fullName>
    </submittedName>
</protein>
<dbReference type="EMBL" id="JBCNJP010021703">
    <property type="protein sequence ID" value="KAK9047866.1"/>
    <property type="molecule type" value="Genomic_DNA"/>
</dbReference>
<evidence type="ECO:0000313" key="2">
    <source>
        <dbReference type="Proteomes" id="UP001408789"/>
    </source>
</evidence>
<proteinExistence type="predicted"/>
<organism evidence="1 2">
    <name type="scientific">Deinandra increscens subsp. villosa</name>
    <dbReference type="NCBI Taxonomy" id="3103831"/>
    <lineage>
        <taxon>Eukaryota</taxon>
        <taxon>Viridiplantae</taxon>
        <taxon>Streptophyta</taxon>
        <taxon>Embryophyta</taxon>
        <taxon>Tracheophyta</taxon>
        <taxon>Spermatophyta</taxon>
        <taxon>Magnoliopsida</taxon>
        <taxon>eudicotyledons</taxon>
        <taxon>Gunneridae</taxon>
        <taxon>Pentapetalae</taxon>
        <taxon>asterids</taxon>
        <taxon>campanulids</taxon>
        <taxon>Asterales</taxon>
        <taxon>Asteraceae</taxon>
        <taxon>Asteroideae</taxon>
        <taxon>Heliantheae alliance</taxon>
        <taxon>Madieae</taxon>
        <taxon>Madiinae</taxon>
        <taxon>Deinandra</taxon>
    </lineage>
</organism>
<evidence type="ECO:0000313" key="1">
    <source>
        <dbReference type="EMBL" id="KAK9047866.1"/>
    </source>
</evidence>
<sequence length="90" mass="10217">GVLTLLFQASLDQVSEARNFDRELVETGLIFAGFVRKYKIHMSTTRPREPSNHLGPTSHHGPSYTVYGKPDVRRLMFEVFALEQTQPKAV</sequence>